<organism evidence="1 2">
    <name type="scientific">Dendrolimus kikuchii</name>
    <dbReference type="NCBI Taxonomy" id="765133"/>
    <lineage>
        <taxon>Eukaryota</taxon>
        <taxon>Metazoa</taxon>
        <taxon>Ecdysozoa</taxon>
        <taxon>Arthropoda</taxon>
        <taxon>Hexapoda</taxon>
        <taxon>Insecta</taxon>
        <taxon>Pterygota</taxon>
        <taxon>Neoptera</taxon>
        <taxon>Endopterygota</taxon>
        <taxon>Lepidoptera</taxon>
        <taxon>Glossata</taxon>
        <taxon>Ditrysia</taxon>
        <taxon>Bombycoidea</taxon>
        <taxon>Lasiocampidae</taxon>
        <taxon>Dendrolimus</taxon>
    </lineage>
</organism>
<protein>
    <submittedName>
        <fullName evidence="1">Uncharacterized protein</fullName>
    </submittedName>
</protein>
<evidence type="ECO:0000313" key="2">
    <source>
        <dbReference type="Proteomes" id="UP000824533"/>
    </source>
</evidence>
<proteinExistence type="predicted"/>
<evidence type="ECO:0000313" key="1">
    <source>
        <dbReference type="EMBL" id="KAJ0173823.1"/>
    </source>
</evidence>
<reference evidence="1 2" key="1">
    <citation type="journal article" date="2021" name="Front. Genet.">
        <title>Chromosome-Level Genome Assembly Reveals Significant Gene Expansion in the Toll and IMD Signaling Pathways of Dendrolimus kikuchii.</title>
        <authorList>
            <person name="Zhou J."/>
            <person name="Wu P."/>
            <person name="Xiong Z."/>
            <person name="Liu N."/>
            <person name="Zhao N."/>
            <person name="Ji M."/>
            <person name="Qiu Y."/>
            <person name="Yang B."/>
        </authorList>
    </citation>
    <scope>NUCLEOTIDE SEQUENCE [LARGE SCALE GENOMIC DNA]</scope>
    <source>
        <strain evidence="1">Ann1</strain>
    </source>
</reference>
<dbReference type="Proteomes" id="UP000824533">
    <property type="component" value="Linkage Group LG19"/>
</dbReference>
<comment type="caution">
    <text evidence="1">The sequence shown here is derived from an EMBL/GenBank/DDBJ whole genome shotgun (WGS) entry which is preliminary data.</text>
</comment>
<keyword evidence="2" id="KW-1185">Reference proteome</keyword>
<name>A0ACC1CQB6_9NEOP</name>
<dbReference type="EMBL" id="CM034405">
    <property type="protein sequence ID" value="KAJ0173823.1"/>
    <property type="molecule type" value="Genomic_DNA"/>
</dbReference>
<gene>
    <name evidence="1" type="ORF">K1T71_010972</name>
</gene>
<accession>A0ACC1CQB6</accession>
<sequence length="493" mass="56699">MGDFNLSNVNWVDREGFLQPKDLSGDCQIHFFDTLSECNLNQFNLVTNQNNRILDYILCNKSISVSACDDPLVKEDPHHKSLYVEFIFSSYKQLTSTSIMRYLYSAADFDSINTALEDINWIELFKQKSLEASVDLFYSTLHNLKDEFVPRKRIKCSSYPPWFTAPLKKILKEKYKYLKKYRIYGNISDYESFSLLRKRAKIVEKECFKSYITNIEESIIKNPKRLWSYVKSLKFSSNSIPATMSYEGISARTGESICNLFCTYFQSTFLSAPSNGNSSPSIHFLENPYYINSINTIVVEPVSVHELLKSLDINKGAGPDNIAPLLIVKCAKALTMPLTYLFRKSLTEGTVPTIWKSAFITPVHKNGNKSDIKNYRPISKLCIFAKVLERIVYTNVYSALHTGSLLGPLLFTIFINDINNCFKFSNFLLYADDVKIFRSINTINDCYLLQHDLHQFEQYCTLNKLDLNISKCYKITFTHVSDIIFCHCTKGGK</sequence>